<organism evidence="1 2">
    <name type="scientific">Actinacidiphila guanduensis</name>
    <dbReference type="NCBI Taxonomy" id="310781"/>
    <lineage>
        <taxon>Bacteria</taxon>
        <taxon>Bacillati</taxon>
        <taxon>Actinomycetota</taxon>
        <taxon>Actinomycetes</taxon>
        <taxon>Kitasatosporales</taxon>
        <taxon>Streptomycetaceae</taxon>
        <taxon>Actinacidiphila</taxon>
    </lineage>
</organism>
<name>A0A1G9Y6S6_9ACTN</name>
<dbReference type="Proteomes" id="UP000199341">
    <property type="component" value="Unassembled WGS sequence"/>
</dbReference>
<evidence type="ECO:0000313" key="2">
    <source>
        <dbReference type="Proteomes" id="UP000199341"/>
    </source>
</evidence>
<dbReference type="EMBL" id="FNIE01000002">
    <property type="protein sequence ID" value="SDN04767.1"/>
    <property type="molecule type" value="Genomic_DNA"/>
</dbReference>
<dbReference type="AlphaFoldDB" id="A0A1G9Y6S6"/>
<keyword evidence="2" id="KW-1185">Reference proteome</keyword>
<protein>
    <submittedName>
        <fullName evidence="1">Uncharacterized protein</fullName>
    </submittedName>
</protein>
<dbReference type="RefSeq" id="WP_093783093.1">
    <property type="nucleotide sequence ID" value="NZ_FNIE01000002.1"/>
</dbReference>
<accession>A0A1G9Y6S6</accession>
<reference evidence="1 2" key="1">
    <citation type="submission" date="2016-10" db="EMBL/GenBank/DDBJ databases">
        <authorList>
            <person name="de Groot N.N."/>
        </authorList>
    </citation>
    <scope>NUCLEOTIDE SEQUENCE [LARGE SCALE GENOMIC DNA]</scope>
    <source>
        <strain evidence="1 2">CGMCC 4.2022</strain>
    </source>
</reference>
<sequence length="92" mass="11049">MIWSVAARVRIRRARRQHWDRDIIRGLGLTVPKSAQDRARELLRQRKFEEAIVEIRKATGYDRADARCVAHALMYRWKLPTPVRRRSRRTRA</sequence>
<proteinExistence type="predicted"/>
<gene>
    <name evidence="1" type="ORF">SAMN05216259_102435</name>
</gene>
<evidence type="ECO:0000313" key="1">
    <source>
        <dbReference type="EMBL" id="SDN04767.1"/>
    </source>
</evidence>